<dbReference type="CDD" id="cd00207">
    <property type="entry name" value="fer2"/>
    <property type="match status" value="1"/>
</dbReference>
<feature type="domain" description="2Fe-2S ferredoxin-type" evidence="10">
    <location>
        <begin position="266"/>
        <end position="358"/>
    </location>
</feature>
<dbReference type="GO" id="GO:0050660">
    <property type="term" value="F:flavin adenine dinucleotide binding"/>
    <property type="evidence" value="ECO:0007669"/>
    <property type="project" value="TreeGrafter"/>
</dbReference>
<evidence type="ECO:0000256" key="2">
    <source>
        <dbReference type="ARBA" id="ARBA00022630"/>
    </source>
</evidence>
<evidence type="ECO:0000259" key="11">
    <source>
        <dbReference type="PROSITE" id="PS51384"/>
    </source>
</evidence>
<accession>A0A1K0JBU1</accession>
<gene>
    <name evidence="12" type="primary">paaJ</name>
    <name evidence="12" type="ORF">CNECB9_3210025</name>
</gene>
<dbReference type="Gene3D" id="2.40.30.10">
    <property type="entry name" value="Translation factors"/>
    <property type="match status" value="1"/>
</dbReference>
<keyword evidence="4" id="KW-0479">Metal-binding</keyword>
<feature type="domain" description="FAD-binding FR-type" evidence="11">
    <location>
        <begin position="2"/>
        <end position="106"/>
    </location>
</feature>
<dbReference type="InterPro" id="IPR050415">
    <property type="entry name" value="MRET"/>
</dbReference>
<protein>
    <submittedName>
        <fullName evidence="12">Subunit of the phenylacetly-CoA oxygenase/reductase</fullName>
    </submittedName>
</protein>
<keyword evidence="5" id="KW-0274">FAD</keyword>
<name>A0A1K0JBU1_CUPNE</name>
<evidence type="ECO:0000256" key="1">
    <source>
        <dbReference type="ARBA" id="ARBA00001974"/>
    </source>
</evidence>
<dbReference type="InterPro" id="IPR017927">
    <property type="entry name" value="FAD-bd_FR_type"/>
</dbReference>
<evidence type="ECO:0000256" key="6">
    <source>
        <dbReference type="ARBA" id="ARBA00023002"/>
    </source>
</evidence>
<evidence type="ECO:0000256" key="8">
    <source>
        <dbReference type="ARBA" id="ARBA00023014"/>
    </source>
</evidence>
<dbReference type="InterPro" id="IPR001709">
    <property type="entry name" value="Flavoprot_Pyr_Nucl_cyt_Rdtase"/>
</dbReference>
<dbReference type="PRINTS" id="PR00406">
    <property type="entry name" value="CYTB5RDTASE"/>
</dbReference>
<evidence type="ECO:0000256" key="4">
    <source>
        <dbReference type="ARBA" id="ARBA00022723"/>
    </source>
</evidence>
<dbReference type="Gene3D" id="3.10.20.30">
    <property type="match status" value="1"/>
</dbReference>
<dbReference type="InterPro" id="IPR039261">
    <property type="entry name" value="FNR_nucleotide-bd"/>
</dbReference>
<keyword evidence="7" id="KW-0408">Iron</keyword>
<organism evidence="12">
    <name type="scientific">Cupriavidus necator</name>
    <name type="common">Alcaligenes eutrophus</name>
    <name type="synonym">Ralstonia eutropha</name>
    <dbReference type="NCBI Taxonomy" id="106590"/>
    <lineage>
        <taxon>Bacteria</taxon>
        <taxon>Pseudomonadati</taxon>
        <taxon>Pseudomonadota</taxon>
        <taxon>Betaproteobacteria</taxon>
        <taxon>Burkholderiales</taxon>
        <taxon>Burkholderiaceae</taxon>
        <taxon>Cupriavidus</taxon>
    </lineage>
</organism>
<dbReference type="PRINTS" id="PR00371">
    <property type="entry name" value="FPNCR"/>
</dbReference>
<dbReference type="InterPro" id="IPR011884">
    <property type="entry name" value="PaaE"/>
</dbReference>
<dbReference type="PROSITE" id="PS51384">
    <property type="entry name" value="FAD_FR"/>
    <property type="match status" value="1"/>
</dbReference>
<evidence type="ECO:0000256" key="7">
    <source>
        <dbReference type="ARBA" id="ARBA00023004"/>
    </source>
</evidence>
<evidence type="ECO:0000256" key="9">
    <source>
        <dbReference type="ARBA" id="ARBA00034078"/>
    </source>
</evidence>
<keyword evidence="3" id="KW-0001">2Fe-2S</keyword>
<keyword evidence="2" id="KW-0285">Flavoprotein</keyword>
<dbReference type="PANTHER" id="PTHR47354">
    <property type="entry name" value="NADH OXIDOREDUCTASE HCR"/>
    <property type="match status" value="1"/>
</dbReference>
<comment type="cofactor">
    <cofactor evidence="9">
        <name>[2Fe-2S] cluster</name>
        <dbReference type="ChEBI" id="CHEBI:190135"/>
    </cofactor>
</comment>
<dbReference type="EMBL" id="FMSH01000248">
    <property type="protein sequence ID" value="SCU76596.1"/>
    <property type="molecule type" value="Genomic_DNA"/>
</dbReference>
<dbReference type="InterPro" id="IPR012675">
    <property type="entry name" value="Beta-grasp_dom_sf"/>
</dbReference>
<evidence type="ECO:0000256" key="3">
    <source>
        <dbReference type="ARBA" id="ARBA00022714"/>
    </source>
</evidence>
<dbReference type="InterPro" id="IPR017938">
    <property type="entry name" value="Riboflavin_synthase-like_b-brl"/>
</dbReference>
<dbReference type="PROSITE" id="PS00197">
    <property type="entry name" value="2FE2S_FER_1"/>
    <property type="match status" value="1"/>
</dbReference>
<dbReference type="Pfam" id="PF00970">
    <property type="entry name" value="FAD_binding_6"/>
    <property type="match status" value="1"/>
</dbReference>
<proteinExistence type="predicted"/>
<keyword evidence="6" id="KW-0560">Oxidoreductase</keyword>
<dbReference type="Gene3D" id="3.40.50.80">
    <property type="entry name" value="Nucleotide-binding domain of ferredoxin-NADP reductase (FNR) module"/>
    <property type="match status" value="1"/>
</dbReference>
<dbReference type="InterPro" id="IPR001433">
    <property type="entry name" value="OxRdtase_FAD/NAD-bd"/>
</dbReference>
<evidence type="ECO:0000256" key="5">
    <source>
        <dbReference type="ARBA" id="ARBA00022827"/>
    </source>
</evidence>
<dbReference type="PANTHER" id="PTHR47354:SF8">
    <property type="entry name" value="1,2-PHENYLACETYL-COA EPOXIDASE, SUBUNIT E"/>
    <property type="match status" value="1"/>
</dbReference>
<dbReference type="NCBIfam" id="TIGR02160">
    <property type="entry name" value="PA_CoA_Oxy5"/>
    <property type="match status" value="1"/>
</dbReference>
<dbReference type="SUPFAM" id="SSF54292">
    <property type="entry name" value="2Fe-2S ferredoxin-like"/>
    <property type="match status" value="1"/>
</dbReference>
<evidence type="ECO:0000259" key="10">
    <source>
        <dbReference type="PROSITE" id="PS51085"/>
    </source>
</evidence>
<dbReference type="InterPro" id="IPR006058">
    <property type="entry name" value="2Fe2S_fd_BS"/>
</dbReference>
<dbReference type="SUPFAM" id="SSF63380">
    <property type="entry name" value="Riboflavin synthase domain-like"/>
    <property type="match status" value="1"/>
</dbReference>
<dbReference type="GO" id="GO:0051537">
    <property type="term" value="F:2 iron, 2 sulfur cluster binding"/>
    <property type="evidence" value="ECO:0007669"/>
    <property type="project" value="UniProtKB-KW"/>
</dbReference>
<dbReference type="InterPro" id="IPR001041">
    <property type="entry name" value="2Fe-2S_ferredoxin-type"/>
</dbReference>
<dbReference type="RefSeq" id="WP_340526176.1">
    <property type="nucleotide sequence ID" value="NZ_FMSH01000248.1"/>
</dbReference>
<sequence length="358" mass="39886">MSKFHELTVASVTRETRDAVAVTFAVPDELADTYRYIQGQHLTLRTGIGGADVRRSYSICSAVQDARLRVAIKRVDGGLFSNWANEQLQPGMKLEVMPPSGHFHVPLSAMQARHYVAFAAGSGITPMLSIIKTTLEAEPESRFTLFYGNRASSSVLFKEELEDLKDTYLQRFNLVFVLSREQLDIDLFNGRIDGEKVNALLKHWVKPQDIDIAFICGPHSMMEEVSQALLDNGVDKARIKRELFATSIPAARPAAHVHKQVGLQQCEVTVIQDGRTRSFTLEKNKETVLDAALAQGIELPYSCKGGVCSTCRCKRIEGEVDMDVNFALEDYEVARGFILSCQSYAVSDKLVIDFDQET</sequence>
<dbReference type="GO" id="GO:0010124">
    <property type="term" value="P:phenylacetate catabolic process"/>
    <property type="evidence" value="ECO:0007669"/>
    <property type="project" value="InterPro"/>
</dbReference>
<dbReference type="GO" id="GO:0016491">
    <property type="term" value="F:oxidoreductase activity"/>
    <property type="evidence" value="ECO:0007669"/>
    <property type="project" value="UniProtKB-KW"/>
</dbReference>
<evidence type="ECO:0000313" key="12">
    <source>
        <dbReference type="EMBL" id="SCU76596.1"/>
    </source>
</evidence>
<reference evidence="12" key="1">
    <citation type="submission" date="2016-09" db="EMBL/GenBank/DDBJ databases">
        <authorList>
            <person name="Capua I."/>
            <person name="De Benedictis P."/>
            <person name="Joannis T."/>
            <person name="Lombin L.H."/>
            <person name="Cattoli G."/>
        </authorList>
    </citation>
    <scope>NUCLEOTIDE SEQUENCE</scope>
    <source>
        <strain evidence="12">B9</strain>
    </source>
</reference>
<dbReference type="InterPro" id="IPR036010">
    <property type="entry name" value="2Fe-2S_ferredoxin-like_sf"/>
</dbReference>
<dbReference type="InterPro" id="IPR008333">
    <property type="entry name" value="Cbr1-like_FAD-bd_dom"/>
</dbReference>
<dbReference type="SUPFAM" id="SSF52343">
    <property type="entry name" value="Ferredoxin reductase-like, C-terminal NADP-linked domain"/>
    <property type="match status" value="1"/>
</dbReference>
<keyword evidence="8" id="KW-0411">Iron-sulfur</keyword>
<dbReference type="CDD" id="cd06214">
    <property type="entry name" value="PA_degradation_oxidoreductase_like"/>
    <property type="match status" value="1"/>
</dbReference>
<dbReference type="PROSITE" id="PS51085">
    <property type="entry name" value="2FE2S_FER_2"/>
    <property type="match status" value="1"/>
</dbReference>
<dbReference type="Pfam" id="PF00175">
    <property type="entry name" value="NAD_binding_1"/>
    <property type="match status" value="1"/>
</dbReference>
<dbReference type="AlphaFoldDB" id="A0A1K0JBU1"/>
<dbReference type="GO" id="GO:0046872">
    <property type="term" value="F:metal ion binding"/>
    <property type="evidence" value="ECO:0007669"/>
    <property type="project" value="UniProtKB-KW"/>
</dbReference>
<comment type="cofactor">
    <cofactor evidence="1">
        <name>FAD</name>
        <dbReference type="ChEBI" id="CHEBI:57692"/>
    </cofactor>
</comment>
<dbReference type="Pfam" id="PF00111">
    <property type="entry name" value="Fer2"/>
    <property type="match status" value="1"/>
</dbReference>